<dbReference type="EMBL" id="VSSQ01015636">
    <property type="protein sequence ID" value="MPM56200.1"/>
    <property type="molecule type" value="Genomic_DNA"/>
</dbReference>
<evidence type="ECO:0000313" key="1">
    <source>
        <dbReference type="EMBL" id="MPM56200.1"/>
    </source>
</evidence>
<reference evidence="1" key="1">
    <citation type="submission" date="2019-08" db="EMBL/GenBank/DDBJ databases">
        <authorList>
            <person name="Kucharzyk K."/>
            <person name="Murdoch R.W."/>
            <person name="Higgins S."/>
            <person name="Loffler F."/>
        </authorList>
    </citation>
    <scope>NUCLEOTIDE SEQUENCE</scope>
</reference>
<protein>
    <submittedName>
        <fullName evidence="1">Uncharacterized protein</fullName>
    </submittedName>
</protein>
<gene>
    <name evidence="1" type="ORF">SDC9_103002</name>
</gene>
<dbReference type="AlphaFoldDB" id="A0A645ASW0"/>
<accession>A0A645ASW0</accession>
<organism evidence="1">
    <name type="scientific">bioreactor metagenome</name>
    <dbReference type="NCBI Taxonomy" id="1076179"/>
    <lineage>
        <taxon>unclassified sequences</taxon>
        <taxon>metagenomes</taxon>
        <taxon>ecological metagenomes</taxon>
    </lineage>
</organism>
<comment type="caution">
    <text evidence="1">The sequence shown here is derived from an EMBL/GenBank/DDBJ whole genome shotgun (WGS) entry which is preliminary data.</text>
</comment>
<name>A0A645ASW0_9ZZZZ</name>
<sequence>MVDPDLQFDLQHAADLGCRSSHPAALEQEFSGVQHDVVVKLFAHSICCIQHSLCIRAGFTGTGSGQYLPAQTHGIGSGIEYVNRQVKAFRGSTR</sequence>
<proteinExistence type="predicted"/>